<dbReference type="InterPro" id="IPR015424">
    <property type="entry name" value="PyrdxlP-dep_Trfase"/>
</dbReference>
<dbReference type="NCBIfam" id="NF006967">
    <property type="entry name" value="PRK09440.1-5"/>
    <property type="match status" value="1"/>
</dbReference>
<evidence type="ECO:0000313" key="6">
    <source>
        <dbReference type="EMBL" id="GHA09389.1"/>
    </source>
</evidence>
<evidence type="ECO:0000256" key="4">
    <source>
        <dbReference type="ARBA" id="ARBA00022898"/>
    </source>
</evidence>
<dbReference type="PANTHER" id="PTHR42790">
    <property type="entry name" value="AMINOTRANSFERASE"/>
    <property type="match status" value="1"/>
</dbReference>
<dbReference type="EMBL" id="BMXA01000002">
    <property type="protein sequence ID" value="GHA09389.1"/>
    <property type="molecule type" value="Genomic_DNA"/>
</dbReference>
<proteinExistence type="predicted"/>
<dbReference type="GO" id="GO:0005829">
    <property type="term" value="C:cytosol"/>
    <property type="evidence" value="ECO:0007669"/>
    <property type="project" value="TreeGrafter"/>
</dbReference>
<name>A0A918VM18_9GAMM</name>
<dbReference type="Pfam" id="PF00155">
    <property type="entry name" value="Aminotran_1_2"/>
    <property type="match status" value="1"/>
</dbReference>
<comment type="caution">
    <text evidence="6">The sequence shown here is derived from an EMBL/GenBank/DDBJ whole genome shotgun (WGS) entry which is preliminary data.</text>
</comment>
<keyword evidence="2" id="KW-0032">Aminotransferase</keyword>
<keyword evidence="4" id="KW-0663">Pyridoxal phosphate</keyword>
<dbReference type="GO" id="GO:0009042">
    <property type="term" value="F:valine-pyruvate transaminase activity"/>
    <property type="evidence" value="ECO:0007669"/>
    <property type="project" value="TreeGrafter"/>
</dbReference>
<gene>
    <name evidence="6" type="primary">avtA</name>
    <name evidence="6" type="ORF">GCM10008090_19240</name>
</gene>
<dbReference type="Proteomes" id="UP000614811">
    <property type="component" value="Unassembled WGS sequence"/>
</dbReference>
<dbReference type="CDD" id="cd00609">
    <property type="entry name" value="AAT_like"/>
    <property type="match status" value="1"/>
</dbReference>
<dbReference type="PANTHER" id="PTHR42790:SF4">
    <property type="entry name" value="VALINE--PYRUVATE AMINOTRANSFERASE"/>
    <property type="match status" value="1"/>
</dbReference>
<reference evidence="6" key="1">
    <citation type="journal article" date="2014" name="Int. J. Syst. Evol. Microbiol.">
        <title>Complete genome sequence of Corynebacterium casei LMG S-19264T (=DSM 44701T), isolated from a smear-ripened cheese.</title>
        <authorList>
            <consortium name="US DOE Joint Genome Institute (JGI-PGF)"/>
            <person name="Walter F."/>
            <person name="Albersmeier A."/>
            <person name="Kalinowski J."/>
            <person name="Ruckert C."/>
        </authorList>
    </citation>
    <scope>NUCLEOTIDE SEQUENCE</scope>
    <source>
        <strain evidence="6">KCTC 12711</strain>
    </source>
</reference>
<dbReference type="SUPFAM" id="SSF53383">
    <property type="entry name" value="PLP-dependent transferases"/>
    <property type="match status" value="1"/>
</dbReference>
<dbReference type="InterPro" id="IPR015421">
    <property type="entry name" value="PyrdxlP-dep_Trfase_major"/>
</dbReference>
<evidence type="ECO:0000256" key="3">
    <source>
        <dbReference type="ARBA" id="ARBA00022679"/>
    </source>
</evidence>
<protein>
    <submittedName>
        <fullName evidence="6">Valine--pyruvate transaminase</fullName>
    </submittedName>
</protein>
<dbReference type="GO" id="GO:0030170">
    <property type="term" value="F:pyridoxal phosphate binding"/>
    <property type="evidence" value="ECO:0007669"/>
    <property type="project" value="InterPro"/>
</dbReference>
<evidence type="ECO:0000256" key="2">
    <source>
        <dbReference type="ARBA" id="ARBA00022576"/>
    </source>
</evidence>
<comment type="cofactor">
    <cofactor evidence="1">
        <name>pyridoxal 5'-phosphate</name>
        <dbReference type="ChEBI" id="CHEBI:597326"/>
    </cofactor>
</comment>
<accession>A0A918VM18</accession>
<keyword evidence="3" id="KW-0808">Transferase</keyword>
<dbReference type="InterPro" id="IPR004839">
    <property type="entry name" value="Aminotransferase_I/II_large"/>
</dbReference>
<dbReference type="Gene3D" id="3.40.640.10">
    <property type="entry name" value="Type I PLP-dependent aspartate aminotransferase-like (Major domain)"/>
    <property type="match status" value="1"/>
</dbReference>
<dbReference type="InterPro" id="IPR050859">
    <property type="entry name" value="Class-I_PLP-dep_aminotransf"/>
</dbReference>
<evidence type="ECO:0000256" key="1">
    <source>
        <dbReference type="ARBA" id="ARBA00001933"/>
    </source>
</evidence>
<reference evidence="6" key="2">
    <citation type="submission" date="2020-09" db="EMBL/GenBank/DDBJ databases">
        <authorList>
            <person name="Sun Q."/>
            <person name="Kim S."/>
        </authorList>
    </citation>
    <scope>NUCLEOTIDE SEQUENCE</scope>
    <source>
        <strain evidence="6">KCTC 12711</strain>
    </source>
</reference>
<dbReference type="AlphaFoldDB" id="A0A918VM18"/>
<sequence>MTDLGEAYNSNHPDLCMLGGGNPAFIPEAQALFGHEMQKLIENKLFERMIGIYDGPQGEVSFRQVLAGYLREKFGWQIGAEHISLTNGSQNSFFYLFNALAGEMPNGEFRKILFPLSPEYVGYADAGLSDDMFVSVPPKIEMLDDQQFKYRVDFDALEVGPDIAAICLSRPTNPTGNVVSDNELARLSDIAKQRGIPLIIDNAYGQPFPNVIYADTNLNWDHNTIMCMSLSKLGLPGARTGIVIANPEITNTLSALSGIITLAPNSVGAALMTRLIQDGEMDHLTTEIIKPFYRHKLDVAQALFKEYFSDLPVFMHKPEGAFFLWFWCQDLPITARALYSQLKQRHVYVIPGEDFFIDIDPSWKHTQECLRINYGQPEAQMRRGFAVLAELLRSLYPSP</sequence>
<keyword evidence="7" id="KW-1185">Reference proteome</keyword>
<evidence type="ECO:0000313" key="7">
    <source>
        <dbReference type="Proteomes" id="UP000614811"/>
    </source>
</evidence>
<feature type="domain" description="Aminotransferase class I/classII large" evidence="5">
    <location>
        <begin position="148"/>
        <end position="384"/>
    </location>
</feature>
<dbReference type="GO" id="GO:1901605">
    <property type="term" value="P:alpha-amino acid metabolic process"/>
    <property type="evidence" value="ECO:0007669"/>
    <property type="project" value="TreeGrafter"/>
</dbReference>
<dbReference type="NCBIfam" id="NF006964">
    <property type="entry name" value="PRK09440.1-2"/>
    <property type="match status" value="1"/>
</dbReference>
<organism evidence="6 7">
    <name type="scientific">Arenicella chitinivorans</name>
    <dbReference type="NCBI Taxonomy" id="1329800"/>
    <lineage>
        <taxon>Bacteria</taxon>
        <taxon>Pseudomonadati</taxon>
        <taxon>Pseudomonadota</taxon>
        <taxon>Gammaproteobacteria</taxon>
        <taxon>Arenicellales</taxon>
        <taxon>Arenicellaceae</taxon>
        <taxon>Arenicella</taxon>
    </lineage>
</organism>
<evidence type="ECO:0000259" key="5">
    <source>
        <dbReference type="Pfam" id="PF00155"/>
    </source>
</evidence>